<dbReference type="GO" id="GO:0000902">
    <property type="term" value="P:cell morphogenesis"/>
    <property type="evidence" value="ECO:0007669"/>
    <property type="project" value="UniProtKB-ARBA"/>
</dbReference>
<dbReference type="EMBL" id="OB660059">
    <property type="protein sequence ID" value="CAD7222441.1"/>
    <property type="molecule type" value="Genomic_DNA"/>
</dbReference>
<accession>A0A7R8W0D6</accession>
<evidence type="ECO:0000256" key="6">
    <source>
        <dbReference type="ARBA" id="ARBA00022687"/>
    </source>
</evidence>
<evidence type="ECO:0000256" key="4">
    <source>
        <dbReference type="ARBA" id="ARBA00022525"/>
    </source>
</evidence>
<evidence type="ECO:0000256" key="3">
    <source>
        <dbReference type="ARBA" id="ARBA00022473"/>
    </source>
</evidence>
<name>A0A7R8W0D6_9CRUS</name>
<evidence type="ECO:0000313" key="10">
    <source>
        <dbReference type="EMBL" id="CAD7222441.1"/>
    </source>
</evidence>
<dbReference type="GO" id="GO:0005125">
    <property type="term" value="F:cytokine activity"/>
    <property type="evidence" value="ECO:0007669"/>
    <property type="project" value="TreeGrafter"/>
</dbReference>
<dbReference type="GO" id="GO:0007517">
    <property type="term" value="P:muscle organ development"/>
    <property type="evidence" value="ECO:0007669"/>
    <property type="project" value="UniProtKB-ARBA"/>
</dbReference>
<evidence type="ECO:0000256" key="8">
    <source>
        <dbReference type="ARBA" id="ARBA00023288"/>
    </source>
</evidence>
<keyword evidence="4" id="KW-0964">Secreted</keyword>
<dbReference type="SMART" id="SM00097">
    <property type="entry name" value="WNT1"/>
    <property type="match status" value="1"/>
</dbReference>
<dbReference type="PANTHER" id="PTHR12027:SF37">
    <property type="entry name" value="PROTEIN WNT"/>
    <property type="match status" value="1"/>
</dbReference>
<dbReference type="GO" id="GO:0060070">
    <property type="term" value="P:canonical Wnt signaling pathway"/>
    <property type="evidence" value="ECO:0007669"/>
    <property type="project" value="TreeGrafter"/>
</dbReference>
<comment type="similarity">
    <text evidence="2 9">Belongs to the Wnt family.</text>
</comment>
<dbReference type="CDD" id="cd19334">
    <property type="entry name" value="Wnt_Wnt2_like"/>
    <property type="match status" value="1"/>
</dbReference>
<keyword evidence="6 9" id="KW-0879">Wnt signaling pathway</keyword>
<dbReference type="PROSITE" id="PS00246">
    <property type="entry name" value="WNT1"/>
    <property type="match status" value="1"/>
</dbReference>
<dbReference type="InterPro" id="IPR018161">
    <property type="entry name" value="Wnt_CS"/>
</dbReference>
<keyword evidence="8" id="KW-0449">Lipoprotein</keyword>
<dbReference type="AlphaFoldDB" id="A0A7R8W0D6"/>
<dbReference type="GO" id="GO:0045165">
    <property type="term" value="P:cell fate commitment"/>
    <property type="evidence" value="ECO:0007669"/>
    <property type="project" value="TreeGrafter"/>
</dbReference>
<evidence type="ECO:0000256" key="1">
    <source>
        <dbReference type="ARBA" id="ARBA00004498"/>
    </source>
</evidence>
<reference evidence="10" key="1">
    <citation type="submission" date="2020-11" db="EMBL/GenBank/DDBJ databases">
        <authorList>
            <person name="Tran Van P."/>
        </authorList>
    </citation>
    <scope>NUCLEOTIDE SEQUENCE</scope>
</reference>
<dbReference type="GO" id="GO:0030182">
    <property type="term" value="P:neuron differentiation"/>
    <property type="evidence" value="ECO:0007669"/>
    <property type="project" value="TreeGrafter"/>
</dbReference>
<comment type="subcellular location">
    <subcellularLocation>
        <location evidence="1 9">Secreted</location>
        <location evidence="1 9">Extracellular space</location>
        <location evidence="1 9">Extracellular matrix</location>
    </subcellularLocation>
</comment>
<dbReference type="InterPro" id="IPR005817">
    <property type="entry name" value="Wnt"/>
</dbReference>
<organism evidence="10">
    <name type="scientific">Cyprideis torosa</name>
    <dbReference type="NCBI Taxonomy" id="163714"/>
    <lineage>
        <taxon>Eukaryota</taxon>
        <taxon>Metazoa</taxon>
        <taxon>Ecdysozoa</taxon>
        <taxon>Arthropoda</taxon>
        <taxon>Crustacea</taxon>
        <taxon>Oligostraca</taxon>
        <taxon>Ostracoda</taxon>
        <taxon>Podocopa</taxon>
        <taxon>Podocopida</taxon>
        <taxon>Cytherocopina</taxon>
        <taxon>Cytheroidea</taxon>
        <taxon>Cytherideidae</taxon>
        <taxon>Cyprideis</taxon>
    </lineage>
</organism>
<sequence>MLPTRILMLNAMLLILSLSSRVLGTWCVSPSSQRQPQFSASAPVLSVSPSSQRQPQFSASAPGLSVSPRSERQPQFSASALVLSVSPRFLSQLESTGSEEGDSLKVRIFCHNIPDLVKKQRKLCLKHPDVMVSVGQGAKIGVRECQHQFQNHRWNCSTVQRDASVFGRNLVEGGSREAAFVYAVSSAAVAYTVSRSCSKGELDTCHCDHRIKQGDPIVKARHTRHLRRGAGEAGKPLSPDFAWGGCSENVRYGTTFARRFVDAREKDNGTSRHRDPKSLMNLHNNRIGRQAVRKHLRLQCKCHGVSGSCTLQTCWLALTEFRRVGDYLRRKYDTAIEVTMNQDIHKGPELVATANQSPRRSVTRRFHIPKQSDLVYLDVSPDYCNPVEGHPGIGGRECNRTSRGADSCDTLCCGRGYDTSPVLVTTRCRCRFHWCCRVECQQCNEWREIHTCKGESDVVQKLPILRRTSTRRSGRRRGRDYPTVACSVTTRIDLPVVPVKLQTSRH</sequence>
<gene>
    <name evidence="10" type="ORF">CTOB1V02_LOCUS449</name>
</gene>
<dbReference type="GO" id="GO:0005615">
    <property type="term" value="C:extracellular space"/>
    <property type="evidence" value="ECO:0007669"/>
    <property type="project" value="TreeGrafter"/>
</dbReference>
<keyword evidence="7" id="KW-1015">Disulfide bond</keyword>
<dbReference type="GO" id="GO:0005109">
    <property type="term" value="F:frizzled binding"/>
    <property type="evidence" value="ECO:0007669"/>
    <property type="project" value="TreeGrafter"/>
</dbReference>
<evidence type="ECO:0000256" key="2">
    <source>
        <dbReference type="ARBA" id="ARBA00005683"/>
    </source>
</evidence>
<dbReference type="FunFam" id="3.30.2460.20:FF:000001">
    <property type="entry name" value="Wnt homolog"/>
    <property type="match status" value="1"/>
</dbReference>
<dbReference type="PRINTS" id="PR01349">
    <property type="entry name" value="WNTPROTEIN"/>
</dbReference>
<dbReference type="Pfam" id="PF00110">
    <property type="entry name" value="wnt"/>
    <property type="match status" value="1"/>
</dbReference>
<keyword evidence="5" id="KW-0272">Extracellular matrix</keyword>
<evidence type="ECO:0000256" key="5">
    <source>
        <dbReference type="ARBA" id="ARBA00022530"/>
    </source>
</evidence>
<dbReference type="InterPro" id="IPR043158">
    <property type="entry name" value="Wnt_C"/>
</dbReference>
<proteinExistence type="inferred from homology"/>
<dbReference type="OrthoDB" id="5945655at2759"/>
<protein>
    <recommendedName>
        <fullName evidence="9">Protein Wnt</fullName>
    </recommendedName>
</protein>
<evidence type="ECO:0000256" key="7">
    <source>
        <dbReference type="ARBA" id="ARBA00023157"/>
    </source>
</evidence>
<comment type="function">
    <text evidence="9">Ligand for members of the frizzled family of seven transmembrane receptors.</text>
</comment>
<dbReference type="PANTHER" id="PTHR12027">
    <property type="entry name" value="WNT RELATED"/>
    <property type="match status" value="1"/>
</dbReference>
<dbReference type="Gene3D" id="3.30.2460.20">
    <property type="match status" value="1"/>
</dbReference>
<evidence type="ECO:0000256" key="9">
    <source>
        <dbReference type="RuleBase" id="RU003500"/>
    </source>
</evidence>
<keyword evidence="3 9" id="KW-0217">Developmental protein</keyword>